<protein>
    <submittedName>
        <fullName evidence="1">Uncharacterized protein</fullName>
    </submittedName>
</protein>
<dbReference type="EMBL" id="RCHU01001258">
    <property type="protein sequence ID" value="TKR65630.1"/>
    <property type="molecule type" value="Genomic_DNA"/>
</dbReference>
<comment type="caution">
    <text evidence="1">The sequence shown here is derived from an EMBL/GenBank/DDBJ whole genome shotgun (WGS) entry which is preliminary data.</text>
</comment>
<sequence length="122" mass="13505">MTDKDGGRPVLRASQARLLLYLAKVELQPLKSICFFNFSHHHRFAIISELLAATSKGGAPQETQGRWNTPEEACMMAKCLLAMASTRGCVFERSSSRSCQALEAFTTQGIKTGFRKRPANII</sequence>
<evidence type="ECO:0000313" key="1">
    <source>
        <dbReference type="EMBL" id="TKR65630.1"/>
    </source>
</evidence>
<gene>
    <name evidence="1" type="ORF">D5086_0000319630</name>
</gene>
<dbReference type="AlphaFoldDB" id="A0A4U5M9J7"/>
<organism evidence="1">
    <name type="scientific">Populus alba</name>
    <name type="common">White poplar</name>
    <dbReference type="NCBI Taxonomy" id="43335"/>
    <lineage>
        <taxon>Eukaryota</taxon>
        <taxon>Viridiplantae</taxon>
        <taxon>Streptophyta</taxon>
        <taxon>Embryophyta</taxon>
        <taxon>Tracheophyta</taxon>
        <taxon>Spermatophyta</taxon>
        <taxon>Magnoliopsida</taxon>
        <taxon>eudicotyledons</taxon>
        <taxon>Gunneridae</taxon>
        <taxon>Pentapetalae</taxon>
        <taxon>rosids</taxon>
        <taxon>fabids</taxon>
        <taxon>Malpighiales</taxon>
        <taxon>Salicaceae</taxon>
        <taxon>Saliceae</taxon>
        <taxon>Populus</taxon>
    </lineage>
</organism>
<proteinExistence type="predicted"/>
<reference evidence="1" key="1">
    <citation type="submission" date="2018-10" db="EMBL/GenBank/DDBJ databases">
        <title>Population genomic analysis revealed the cold adaptation of white poplar.</title>
        <authorList>
            <person name="Liu Y.-J."/>
        </authorList>
    </citation>
    <scope>NUCLEOTIDE SEQUENCE [LARGE SCALE GENOMIC DNA]</scope>
    <source>
        <strain evidence="1">PAL-ZL1</strain>
    </source>
</reference>
<accession>A0A4U5M9J7</accession>
<name>A0A4U5M9J7_POPAL</name>